<dbReference type="SUPFAM" id="SSF46894">
    <property type="entry name" value="C-terminal effector domain of the bipartite response regulators"/>
    <property type="match status" value="1"/>
</dbReference>
<dbReference type="PROSITE" id="PS50110">
    <property type="entry name" value="RESPONSE_REGULATORY"/>
    <property type="match status" value="1"/>
</dbReference>
<dbReference type="InterPro" id="IPR039420">
    <property type="entry name" value="WalR-like"/>
</dbReference>
<dbReference type="RefSeq" id="WP_205289857.1">
    <property type="nucleotide sequence ID" value="NZ_CP074406.1"/>
</dbReference>
<dbReference type="PANTHER" id="PTHR43214">
    <property type="entry name" value="TWO-COMPONENT RESPONSE REGULATOR"/>
    <property type="match status" value="1"/>
</dbReference>
<dbReference type="InterPro" id="IPR016032">
    <property type="entry name" value="Sig_transdc_resp-reg_C-effctor"/>
</dbReference>
<dbReference type="PROSITE" id="PS50043">
    <property type="entry name" value="HTH_LUXR_2"/>
    <property type="match status" value="1"/>
</dbReference>
<dbReference type="InterPro" id="IPR000792">
    <property type="entry name" value="Tscrpt_reg_LuxR_C"/>
</dbReference>
<dbReference type="EMBL" id="JAERTX010000001">
    <property type="protein sequence ID" value="MBM9458566.1"/>
    <property type="molecule type" value="Genomic_DNA"/>
</dbReference>
<reference evidence="5" key="1">
    <citation type="submission" date="2021-01" db="EMBL/GenBank/DDBJ databases">
        <title>Novel species in genus Nocardioides.</title>
        <authorList>
            <person name="Zhang G."/>
        </authorList>
    </citation>
    <scope>NUCLEOTIDE SEQUENCE</scope>
    <source>
        <strain evidence="5">Zg-536</strain>
    </source>
</reference>
<dbReference type="InterPro" id="IPR011006">
    <property type="entry name" value="CheY-like_superfamily"/>
</dbReference>
<dbReference type="Gene3D" id="3.40.50.2300">
    <property type="match status" value="1"/>
</dbReference>
<dbReference type="SMART" id="SM00448">
    <property type="entry name" value="REC"/>
    <property type="match status" value="1"/>
</dbReference>
<evidence type="ECO:0000256" key="1">
    <source>
        <dbReference type="ARBA" id="ARBA00023125"/>
    </source>
</evidence>
<accession>A0A938XYL0</accession>
<dbReference type="Pfam" id="PF00196">
    <property type="entry name" value="GerE"/>
    <property type="match status" value="1"/>
</dbReference>
<keyword evidence="6" id="KW-1185">Reference proteome</keyword>
<dbReference type="PRINTS" id="PR00038">
    <property type="entry name" value="HTHLUXR"/>
</dbReference>
<feature type="domain" description="HTH luxR-type" evidence="3">
    <location>
        <begin position="156"/>
        <end position="221"/>
    </location>
</feature>
<sequence length="227" mass="24584">MSTSRPSSQITIIDDHALFAESLALTFETEGYPVRRIDLTRPGTTLATVLAATLRSSPRVVILDLDLGALGDGGRLIQPLAAAGTSVLVITGSNDQGRWGRCLDAGAKHVMLKSRPLHEVVAVVRRARDGLPLMPPADRLSLIELARRDHSEVRDIRNRLERLTQREMEILGMLMNGSQVREIARTGVVSEATVRTQVKAILAKLETNSQLAAVGAAFKAGWRPPSA</sequence>
<feature type="domain" description="Response regulatory" evidence="4">
    <location>
        <begin position="9"/>
        <end position="128"/>
    </location>
</feature>
<organism evidence="5 6">
    <name type="scientific">Nocardioides faecalis</name>
    <dbReference type="NCBI Taxonomy" id="2803858"/>
    <lineage>
        <taxon>Bacteria</taxon>
        <taxon>Bacillati</taxon>
        <taxon>Actinomycetota</taxon>
        <taxon>Actinomycetes</taxon>
        <taxon>Propionibacteriales</taxon>
        <taxon>Nocardioidaceae</taxon>
        <taxon>Nocardioides</taxon>
    </lineage>
</organism>
<dbReference type="GO" id="GO:0003677">
    <property type="term" value="F:DNA binding"/>
    <property type="evidence" value="ECO:0007669"/>
    <property type="project" value="UniProtKB-KW"/>
</dbReference>
<dbReference type="GO" id="GO:0000160">
    <property type="term" value="P:phosphorelay signal transduction system"/>
    <property type="evidence" value="ECO:0007669"/>
    <property type="project" value="InterPro"/>
</dbReference>
<feature type="modified residue" description="4-aspartylphosphate" evidence="2">
    <location>
        <position position="64"/>
    </location>
</feature>
<dbReference type="GO" id="GO:0006355">
    <property type="term" value="P:regulation of DNA-templated transcription"/>
    <property type="evidence" value="ECO:0007669"/>
    <property type="project" value="InterPro"/>
</dbReference>
<evidence type="ECO:0000259" key="4">
    <source>
        <dbReference type="PROSITE" id="PS50110"/>
    </source>
</evidence>
<dbReference type="SMART" id="SM00421">
    <property type="entry name" value="HTH_LUXR"/>
    <property type="match status" value="1"/>
</dbReference>
<dbReference type="Pfam" id="PF00072">
    <property type="entry name" value="Response_reg"/>
    <property type="match status" value="1"/>
</dbReference>
<comment type="caution">
    <text evidence="5">The sequence shown here is derived from an EMBL/GenBank/DDBJ whole genome shotgun (WGS) entry which is preliminary data.</text>
</comment>
<dbReference type="AlphaFoldDB" id="A0A938XYL0"/>
<keyword evidence="1" id="KW-0238">DNA-binding</keyword>
<dbReference type="SUPFAM" id="SSF52172">
    <property type="entry name" value="CheY-like"/>
    <property type="match status" value="1"/>
</dbReference>
<evidence type="ECO:0000256" key="2">
    <source>
        <dbReference type="PROSITE-ProRule" id="PRU00169"/>
    </source>
</evidence>
<dbReference type="Proteomes" id="UP000663791">
    <property type="component" value="Unassembled WGS sequence"/>
</dbReference>
<dbReference type="InterPro" id="IPR001789">
    <property type="entry name" value="Sig_transdc_resp-reg_receiver"/>
</dbReference>
<evidence type="ECO:0000313" key="5">
    <source>
        <dbReference type="EMBL" id="MBM9458566.1"/>
    </source>
</evidence>
<name>A0A938XYL0_9ACTN</name>
<evidence type="ECO:0000313" key="6">
    <source>
        <dbReference type="Proteomes" id="UP000663791"/>
    </source>
</evidence>
<protein>
    <submittedName>
        <fullName evidence="5">Response regulator transcription factor</fullName>
    </submittedName>
</protein>
<evidence type="ECO:0000259" key="3">
    <source>
        <dbReference type="PROSITE" id="PS50043"/>
    </source>
</evidence>
<keyword evidence="2" id="KW-0597">Phosphoprotein</keyword>
<gene>
    <name evidence="5" type="ORF">JK386_01480</name>
</gene>
<dbReference type="PANTHER" id="PTHR43214:SF44">
    <property type="entry name" value="TWO-COMPONENT RESPONSE REGULATOR"/>
    <property type="match status" value="1"/>
</dbReference>
<proteinExistence type="predicted"/>